<keyword evidence="1" id="KW-0472">Membrane</keyword>
<feature type="transmembrane region" description="Helical" evidence="1">
    <location>
        <begin position="63"/>
        <end position="84"/>
    </location>
</feature>
<keyword evidence="1" id="KW-0812">Transmembrane</keyword>
<evidence type="ECO:0000313" key="3">
    <source>
        <dbReference type="Proteomes" id="UP000279271"/>
    </source>
</evidence>
<evidence type="ECO:0000313" key="2">
    <source>
        <dbReference type="EMBL" id="RMZ53901.1"/>
    </source>
</evidence>
<organism evidence="2 3">
    <name type="scientific">Auxenochlorella protothecoides</name>
    <name type="common">Green microalga</name>
    <name type="synonym">Chlorella protothecoides</name>
    <dbReference type="NCBI Taxonomy" id="3075"/>
    <lineage>
        <taxon>Eukaryota</taxon>
        <taxon>Viridiplantae</taxon>
        <taxon>Chlorophyta</taxon>
        <taxon>core chlorophytes</taxon>
        <taxon>Trebouxiophyceae</taxon>
        <taxon>Chlorellales</taxon>
        <taxon>Chlorellaceae</taxon>
        <taxon>Auxenochlorella</taxon>
    </lineage>
</organism>
<feature type="transmembrane region" description="Helical" evidence="1">
    <location>
        <begin position="149"/>
        <end position="171"/>
    </location>
</feature>
<feature type="transmembrane region" description="Helical" evidence="1">
    <location>
        <begin position="116"/>
        <end position="142"/>
    </location>
</feature>
<proteinExistence type="predicted"/>
<dbReference type="AlphaFoldDB" id="A0A3M7KTP3"/>
<evidence type="ECO:0000256" key="1">
    <source>
        <dbReference type="SAM" id="Phobius"/>
    </source>
</evidence>
<sequence length="172" mass="19119">MPIAVHVTLVACLAALSLLPIYKPAAWVAHRNLLAMLAMLNVTLVGFSATLCRLWYFGRQEDSIVRVLSVLCGVLIPLVLSWRLEYRSRYRFLLQIRRGGRGRDGWGPKDALFRDWLAISLLCAHWALDTATVMLLASYLIMACGAGRPLALAAQLPALAAVLVINVRQYLF</sequence>
<accession>A0A3M7KTP3</accession>
<dbReference type="EMBL" id="QOKY01000192">
    <property type="protein sequence ID" value="RMZ53901.1"/>
    <property type="molecule type" value="Genomic_DNA"/>
</dbReference>
<feature type="transmembrane region" description="Helical" evidence="1">
    <location>
        <begin position="33"/>
        <end position="56"/>
    </location>
</feature>
<protein>
    <submittedName>
        <fullName evidence="2">Uncharacterized protein</fullName>
    </submittedName>
</protein>
<name>A0A3M7KTP3_AUXPR</name>
<comment type="caution">
    <text evidence="2">The sequence shown here is derived from an EMBL/GenBank/DDBJ whole genome shotgun (WGS) entry which is preliminary data.</text>
</comment>
<dbReference type="Proteomes" id="UP000279271">
    <property type="component" value="Unassembled WGS sequence"/>
</dbReference>
<keyword evidence="1" id="KW-1133">Transmembrane helix</keyword>
<reference evidence="3" key="1">
    <citation type="journal article" date="2018" name="Algal Res.">
        <title>Characterization of plant carbon substrate utilization by Auxenochlorella protothecoides.</title>
        <authorList>
            <person name="Vogler B.W."/>
            <person name="Starkenburg S.R."/>
            <person name="Sudasinghe N."/>
            <person name="Schambach J.Y."/>
            <person name="Rollin J.A."/>
            <person name="Pattathil S."/>
            <person name="Barry A.N."/>
        </authorList>
    </citation>
    <scope>NUCLEOTIDE SEQUENCE [LARGE SCALE GENOMIC DNA]</scope>
    <source>
        <strain evidence="3">UTEX 25</strain>
    </source>
</reference>
<gene>
    <name evidence="2" type="ORF">APUTEX25_005583</name>
</gene>